<reference evidence="3 4" key="1">
    <citation type="submission" date="2016-10" db="EMBL/GenBank/DDBJ databases">
        <authorList>
            <person name="de Groot N.N."/>
        </authorList>
    </citation>
    <scope>NUCLEOTIDE SEQUENCE [LARGE SCALE GENOMIC DNA]</scope>
    <source>
        <strain evidence="3 4">CGMCC 4.1877</strain>
    </source>
</reference>
<dbReference type="STRING" id="260086.SAMN05216207_1013122"/>
<sequence>MLAAHHTRSRPRRSPRRILRIATTGLAAVLVLGACSSRAPVEDQAATGTLDEPIVVTDQRGKTHTFTEPIDSIVTTVIPAPSMITALDQSYDRVKGVNQSTITRDKDSTFADMFPQALDNTVVAGPDFVPNVETIIELDPDVVIQWADQGDYETFIGPIEAAGYPVIGLQYGTQEDLETWVTMFSQLLGKPERGAQLLDRMHATIDELRGFAAARTTSPRTIFLRTAGDGGYNAGMSSSDAYMHNWMTLPGATNVAADVEYSTQSALNVEQLLEWNPEVIFTSSMTALTPADVYADPALAGLDAVKNKRVYAVPSGGFWWDPPSAESHLMMKWAAAMLHPDTYTVDLRAEITEHYEFLYGTTVTDEQIDDLLRFDANSDSAGYGVLAR</sequence>
<protein>
    <submittedName>
        <fullName evidence="3">Iron complex transport system substrate-binding protein</fullName>
    </submittedName>
</protein>
<gene>
    <name evidence="3" type="ORF">SAMN05216207_1013122</name>
</gene>
<dbReference type="RefSeq" id="WP_093343101.1">
    <property type="nucleotide sequence ID" value="NZ_FOUY01000013.1"/>
</dbReference>
<dbReference type="InterPro" id="IPR050902">
    <property type="entry name" value="ABC_Transporter_SBP"/>
</dbReference>
<evidence type="ECO:0000313" key="4">
    <source>
        <dbReference type="Proteomes" id="UP000199614"/>
    </source>
</evidence>
<evidence type="ECO:0000256" key="1">
    <source>
        <dbReference type="ARBA" id="ARBA00008814"/>
    </source>
</evidence>
<dbReference type="PROSITE" id="PS50983">
    <property type="entry name" value="FE_B12_PBP"/>
    <property type="match status" value="1"/>
</dbReference>
<dbReference type="PANTHER" id="PTHR30535">
    <property type="entry name" value="VITAMIN B12-BINDING PROTEIN"/>
    <property type="match status" value="1"/>
</dbReference>
<evidence type="ECO:0000313" key="3">
    <source>
        <dbReference type="EMBL" id="SFN38166.1"/>
    </source>
</evidence>
<evidence type="ECO:0000259" key="2">
    <source>
        <dbReference type="PROSITE" id="PS50983"/>
    </source>
</evidence>
<accession>A0A1I4YJH1</accession>
<dbReference type="Gene3D" id="3.40.50.1980">
    <property type="entry name" value="Nitrogenase molybdenum iron protein domain"/>
    <property type="match status" value="2"/>
</dbReference>
<proteinExistence type="inferred from homology"/>
<dbReference type="Pfam" id="PF01497">
    <property type="entry name" value="Peripla_BP_2"/>
    <property type="match status" value="1"/>
</dbReference>
<organism evidence="3 4">
    <name type="scientific">Pseudonocardia ammonioxydans</name>
    <dbReference type="NCBI Taxonomy" id="260086"/>
    <lineage>
        <taxon>Bacteria</taxon>
        <taxon>Bacillati</taxon>
        <taxon>Actinomycetota</taxon>
        <taxon>Actinomycetes</taxon>
        <taxon>Pseudonocardiales</taxon>
        <taxon>Pseudonocardiaceae</taxon>
        <taxon>Pseudonocardia</taxon>
    </lineage>
</organism>
<dbReference type="Proteomes" id="UP000199614">
    <property type="component" value="Unassembled WGS sequence"/>
</dbReference>
<dbReference type="InterPro" id="IPR002491">
    <property type="entry name" value="ABC_transptr_periplasmic_BD"/>
</dbReference>
<dbReference type="PANTHER" id="PTHR30535:SF34">
    <property type="entry name" value="MOLYBDATE-BINDING PROTEIN MOLA"/>
    <property type="match status" value="1"/>
</dbReference>
<keyword evidence="4" id="KW-1185">Reference proteome</keyword>
<feature type="domain" description="Fe/B12 periplasmic-binding" evidence="2">
    <location>
        <begin position="72"/>
        <end position="342"/>
    </location>
</feature>
<dbReference type="EMBL" id="FOUY01000013">
    <property type="protein sequence ID" value="SFN38166.1"/>
    <property type="molecule type" value="Genomic_DNA"/>
</dbReference>
<dbReference type="GO" id="GO:0071281">
    <property type="term" value="P:cellular response to iron ion"/>
    <property type="evidence" value="ECO:0007669"/>
    <property type="project" value="TreeGrafter"/>
</dbReference>
<name>A0A1I4YJH1_PSUAM</name>
<dbReference type="SUPFAM" id="SSF53807">
    <property type="entry name" value="Helical backbone' metal receptor"/>
    <property type="match status" value="1"/>
</dbReference>
<dbReference type="Gene3D" id="1.20.58.2180">
    <property type="match status" value="1"/>
</dbReference>
<dbReference type="OrthoDB" id="9775594at2"/>
<dbReference type="AlphaFoldDB" id="A0A1I4YJH1"/>
<comment type="similarity">
    <text evidence="1">Belongs to the bacterial solute-binding protein 8 family.</text>
</comment>